<dbReference type="EMBL" id="JBHSZV010000039">
    <property type="protein sequence ID" value="MFC7063135.1"/>
    <property type="molecule type" value="Genomic_DNA"/>
</dbReference>
<reference evidence="2" key="1">
    <citation type="journal article" date="2019" name="Int. J. Syst. Evol. Microbiol.">
        <title>The Global Catalogue of Microorganisms (GCM) 10K type strain sequencing project: providing services to taxonomists for standard genome sequencing and annotation.</title>
        <authorList>
            <consortium name="The Broad Institute Genomics Platform"/>
            <consortium name="The Broad Institute Genome Sequencing Center for Infectious Disease"/>
            <person name="Wu L."/>
            <person name="Ma J."/>
        </authorList>
    </citation>
    <scope>NUCLEOTIDE SEQUENCE [LARGE SCALE GENOMIC DNA]</scope>
    <source>
        <strain evidence="2">CGMCC 4.1621</strain>
    </source>
</reference>
<accession>A0ABW2EM19</accession>
<sequence length="204" mass="24304">MGRTTIAQWKDFKDSKVPAILDTRCPECKRNRKMFATNHVWNHNHTQLMITITCTHCSSQRESWVQNVTNTSCQLTMAEEIIEPSETTSPDQLYQQAVHSFHEKDFQESNHLIYQAIYQLLQFITLDEDPINKPLLQLLRKLPDTINMHAYFDELIFQMEKYQILRPKQENLMIIFEIYELLRTVSRTTPERFMEISESMDLMR</sequence>
<evidence type="ECO:0008006" key="3">
    <source>
        <dbReference type="Google" id="ProtNLM"/>
    </source>
</evidence>
<evidence type="ECO:0000313" key="2">
    <source>
        <dbReference type="Proteomes" id="UP001596410"/>
    </source>
</evidence>
<protein>
    <recommendedName>
        <fullName evidence="3">DUF4145 domain-containing protein</fullName>
    </recommendedName>
</protein>
<keyword evidence="2" id="KW-1185">Reference proteome</keyword>
<comment type="caution">
    <text evidence="1">The sequence shown here is derived from an EMBL/GenBank/DDBJ whole genome shotgun (WGS) entry which is preliminary data.</text>
</comment>
<dbReference type="RefSeq" id="WP_204711699.1">
    <property type="nucleotide sequence ID" value="NZ_JBHSZV010000039.1"/>
</dbReference>
<dbReference type="Proteomes" id="UP001596410">
    <property type="component" value="Unassembled WGS sequence"/>
</dbReference>
<evidence type="ECO:0000313" key="1">
    <source>
        <dbReference type="EMBL" id="MFC7063135.1"/>
    </source>
</evidence>
<gene>
    <name evidence="1" type="ORF">ACFQIC_15025</name>
</gene>
<name>A0ABW2EM19_9BACI</name>
<proteinExistence type="predicted"/>
<organism evidence="1 2">
    <name type="scientific">Halobacillus seohaensis</name>
    <dbReference type="NCBI Taxonomy" id="447421"/>
    <lineage>
        <taxon>Bacteria</taxon>
        <taxon>Bacillati</taxon>
        <taxon>Bacillota</taxon>
        <taxon>Bacilli</taxon>
        <taxon>Bacillales</taxon>
        <taxon>Bacillaceae</taxon>
        <taxon>Halobacillus</taxon>
    </lineage>
</organism>